<accession>A0A9P9FNE3</accession>
<evidence type="ECO:0000313" key="3">
    <source>
        <dbReference type="Proteomes" id="UP000738349"/>
    </source>
</evidence>
<gene>
    <name evidence="2" type="ORF">EDB81DRAFT_839088</name>
</gene>
<keyword evidence="3" id="KW-1185">Reference proteome</keyword>
<dbReference type="PANTHER" id="PTHR43118:SF1">
    <property type="entry name" value="RHAMNOGALACTURONAN LYASE (EUROFUNG)"/>
    <property type="match status" value="1"/>
</dbReference>
<name>A0A9P9FNE3_9HYPO</name>
<dbReference type="OrthoDB" id="3665757at2759"/>
<dbReference type="InterPro" id="IPR049366">
    <property type="entry name" value="RGL11_C"/>
</dbReference>
<dbReference type="InterPro" id="IPR034641">
    <property type="entry name" value="RGL11"/>
</dbReference>
<feature type="domain" description="Rhamnogalacturonan lyase family 11 C-terminal" evidence="1">
    <location>
        <begin position="413"/>
        <end position="491"/>
    </location>
</feature>
<dbReference type="AlphaFoldDB" id="A0A9P9FNE3"/>
<reference evidence="2" key="1">
    <citation type="journal article" date="2021" name="Nat. Commun.">
        <title>Genetic determinants of endophytism in the Arabidopsis root mycobiome.</title>
        <authorList>
            <person name="Mesny F."/>
            <person name="Miyauchi S."/>
            <person name="Thiergart T."/>
            <person name="Pickel B."/>
            <person name="Atanasova L."/>
            <person name="Karlsson M."/>
            <person name="Huettel B."/>
            <person name="Barry K.W."/>
            <person name="Haridas S."/>
            <person name="Chen C."/>
            <person name="Bauer D."/>
            <person name="Andreopoulos W."/>
            <person name="Pangilinan J."/>
            <person name="LaButti K."/>
            <person name="Riley R."/>
            <person name="Lipzen A."/>
            <person name="Clum A."/>
            <person name="Drula E."/>
            <person name="Henrissat B."/>
            <person name="Kohler A."/>
            <person name="Grigoriev I.V."/>
            <person name="Martin F.M."/>
            <person name="Hacquard S."/>
        </authorList>
    </citation>
    <scope>NUCLEOTIDE SEQUENCE</scope>
    <source>
        <strain evidence="2">MPI-CAGE-AT-0147</strain>
    </source>
</reference>
<dbReference type="SUPFAM" id="SSF69318">
    <property type="entry name" value="Integrin alpha N-terminal domain"/>
    <property type="match status" value="1"/>
</dbReference>
<protein>
    <recommendedName>
        <fullName evidence="1">Rhamnogalacturonan lyase family 11 C-terminal domain-containing protein</fullName>
    </recommendedName>
</protein>
<evidence type="ECO:0000313" key="2">
    <source>
        <dbReference type="EMBL" id="KAH7166585.1"/>
    </source>
</evidence>
<comment type="caution">
    <text evidence="2">The sequence shown here is derived from an EMBL/GenBank/DDBJ whole genome shotgun (WGS) entry which is preliminary data.</text>
</comment>
<proteinExistence type="predicted"/>
<dbReference type="InterPro" id="IPR028994">
    <property type="entry name" value="Integrin_alpha_N"/>
</dbReference>
<dbReference type="Proteomes" id="UP000738349">
    <property type="component" value="Unassembled WGS sequence"/>
</dbReference>
<sequence length="504" mass="56293">MENLGRGLVAVRADDNKAFLLNSKVLKGGTNHMDETADFTKDNTYDVVPVVDGREQEESESWTLKADTDVEPLFRIPIRSGGPIRYLWVGDFDGDGEFDFILGRQEPPFLWKVNKDPNSEDQGTIESGSSTIDLRHADGVTVYDFDGDGVAEVTLKITNGVTLGDGKVFKYDDDDHQFVAILKGTTGALLATAPIPDDYILDGPTAPHLVVYMNNRQDGGDFNLIEAAYTYNGRSAKMEWKWLRGSQDAPDGHNTRVIDVDGDGLDEVIEIGFLLNGDGNLRYSLWPSGVVHGDRYHVAKMYPDRRGLQGYGVQQRNPSLLYEYYYDARNGKVIWKHYGDELSNVGCGMAGDIDPTFPEMEVWSFSGVYNALENKLTADTDEYPWPQLGIWWDEGGGTTRLLTPYRFGATPVDGDPIFQGDFLGDWREELIFPNADFNELLIFTTPIESDIRLYTLMHNSDYRNAVTLKGYVQSHHVDYFLGIGMETPPTPDICYIGSQGSNAC</sequence>
<dbReference type="Pfam" id="PF21348">
    <property type="entry name" value="RGL11_C"/>
    <property type="match status" value="2"/>
</dbReference>
<dbReference type="EMBL" id="JAGMUV010000003">
    <property type="protein sequence ID" value="KAH7166585.1"/>
    <property type="molecule type" value="Genomic_DNA"/>
</dbReference>
<evidence type="ECO:0000259" key="1">
    <source>
        <dbReference type="Pfam" id="PF21348"/>
    </source>
</evidence>
<dbReference type="PANTHER" id="PTHR43118">
    <property type="entry name" value="RHAMNOGALACTURONAN LYASE (EUROFUNG)"/>
    <property type="match status" value="1"/>
</dbReference>
<feature type="domain" description="Rhamnogalacturonan lyase family 11 C-terminal" evidence="1">
    <location>
        <begin position="227"/>
        <end position="394"/>
    </location>
</feature>
<organism evidence="2 3">
    <name type="scientific">Dactylonectria macrodidyma</name>
    <dbReference type="NCBI Taxonomy" id="307937"/>
    <lineage>
        <taxon>Eukaryota</taxon>
        <taxon>Fungi</taxon>
        <taxon>Dikarya</taxon>
        <taxon>Ascomycota</taxon>
        <taxon>Pezizomycotina</taxon>
        <taxon>Sordariomycetes</taxon>
        <taxon>Hypocreomycetidae</taxon>
        <taxon>Hypocreales</taxon>
        <taxon>Nectriaceae</taxon>
        <taxon>Dactylonectria</taxon>
    </lineage>
</organism>